<feature type="domain" description="C2H2-type" evidence="6">
    <location>
        <begin position="2"/>
        <end position="29"/>
    </location>
</feature>
<dbReference type="GO" id="GO:0000981">
    <property type="term" value="F:DNA-binding transcription factor activity, RNA polymerase II-specific"/>
    <property type="evidence" value="ECO:0007669"/>
    <property type="project" value="TreeGrafter"/>
</dbReference>
<dbReference type="Gene3D" id="3.30.160.60">
    <property type="entry name" value="Classic Zinc Finger"/>
    <property type="match status" value="2"/>
</dbReference>
<evidence type="ECO:0000256" key="3">
    <source>
        <dbReference type="ARBA" id="ARBA00022771"/>
    </source>
</evidence>
<dbReference type="PANTHER" id="PTHR24408:SF58">
    <property type="entry name" value="TRANSCRIPTION FACTOR (TFIIIA), PUTATIVE (AFU_ORTHOLOGUE AFUA_1G05150)-RELATED"/>
    <property type="match status" value="1"/>
</dbReference>
<evidence type="ECO:0000313" key="7">
    <source>
        <dbReference type="EMBL" id="CAI6375369.1"/>
    </source>
</evidence>
<dbReference type="InterPro" id="IPR013087">
    <property type="entry name" value="Znf_C2H2_type"/>
</dbReference>
<comment type="caution">
    <text evidence="7">The sequence shown here is derived from an EMBL/GenBank/DDBJ whole genome shotgun (WGS) entry which is preliminary data.</text>
</comment>
<keyword evidence="1" id="KW-0479">Metal-binding</keyword>
<dbReference type="AlphaFoldDB" id="A0AAV0Y6F2"/>
<dbReference type="PROSITE" id="PS50157">
    <property type="entry name" value="ZINC_FINGER_C2H2_2"/>
    <property type="match status" value="2"/>
</dbReference>
<organism evidence="7 8">
    <name type="scientific">Macrosiphum euphorbiae</name>
    <name type="common">potato aphid</name>
    <dbReference type="NCBI Taxonomy" id="13131"/>
    <lineage>
        <taxon>Eukaryota</taxon>
        <taxon>Metazoa</taxon>
        <taxon>Ecdysozoa</taxon>
        <taxon>Arthropoda</taxon>
        <taxon>Hexapoda</taxon>
        <taxon>Insecta</taxon>
        <taxon>Pterygota</taxon>
        <taxon>Neoptera</taxon>
        <taxon>Paraneoptera</taxon>
        <taxon>Hemiptera</taxon>
        <taxon>Sternorrhyncha</taxon>
        <taxon>Aphidomorpha</taxon>
        <taxon>Aphidoidea</taxon>
        <taxon>Aphididae</taxon>
        <taxon>Macrosiphini</taxon>
        <taxon>Macrosiphum</taxon>
    </lineage>
</organism>
<evidence type="ECO:0000256" key="4">
    <source>
        <dbReference type="ARBA" id="ARBA00022833"/>
    </source>
</evidence>
<evidence type="ECO:0000259" key="6">
    <source>
        <dbReference type="PROSITE" id="PS50157"/>
    </source>
</evidence>
<dbReference type="InterPro" id="IPR036236">
    <property type="entry name" value="Znf_C2H2_sf"/>
</dbReference>
<proteinExistence type="predicted"/>
<dbReference type="EMBL" id="CARXXK010001317">
    <property type="protein sequence ID" value="CAI6375369.1"/>
    <property type="molecule type" value="Genomic_DNA"/>
</dbReference>
<dbReference type="Proteomes" id="UP001160148">
    <property type="component" value="Unassembled WGS sequence"/>
</dbReference>
<feature type="domain" description="C2H2-type" evidence="6">
    <location>
        <begin position="29"/>
        <end position="52"/>
    </location>
</feature>
<protein>
    <recommendedName>
        <fullName evidence="6">C2H2-type domain-containing protein</fullName>
    </recommendedName>
</protein>
<dbReference type="Pfam" id="PF00096">
    <property type="entry name" value="zf-C2H2"/>
    <property type="match status" value="2"/>
</dbReference>
<accession>A0AAV0Y6F2</accession>
<dbReference type="SMART" id="SM00355">
    <property type="entry name" value="ZnF_C2H2"/>
    <property type="match status" value="2"/>
</dbReference>
<dbReference type="GO" id="GO:0008270">
    <property type="term" value="F:zinc ion binding"/>
    <property type="evidence" value="ECO:0007669"/>
    <property type="project" value="UniProtKB-KW"/>
</dbReference>
<gene>
    <name evidence="7" type="ORF">MEUPH1_LOCUS28883</name>
</gene>
<evidence type="ECO:0000313" key="8">
    <source>
        <dbReference type="Proteomes" id="UP001160148"/>
    </source>
</evidence>
<reference evidence="7 8" key="1">
    <citation type="submission" date="2023-01" db="EMBL/GenBank/DDBJ databases">
        <authorList>
            <person name="Whitehead M."/>
        </authorList>
    </citation>
    <scope>NUCLEOTIDE SEQUENCE [LARGE SCALE GENOMIC DNA]</scope>
</reference>
<dbReference type="SUPFAM" id="SSF57667">
    <property type="entry name" value="beta-beta-alpha zinc fingers"/>
    <property type="match status" value="1"/>
</dbReference>
<dbReference type="PANTHER" id="PTHR24408">
    <property type="entry name" value="ZINC FINGER PROTEIN"/>
    <property type="match status" value="1"/>
</dbReference>
<dbReference type="GO" id="GO:0043565">
    <property type="term" value="F:sequence-specific DNA binding"/>
    <property type="evidence" value="ECO:0007669"/>
    <property type="project" value="TreeGrafter"/>
</dbReference>
<keyword evidence="3 5" id="KW-0863">Zinc-finger</keyword>
<dbReference type="GO" id="GO:0005634">
    <property type="term" value="C:nucleus"/>
    <property type="evidence" value="ECO:0007669"/>
    <property type="project" value="TreeGrafter"/>
</dbReference>
<dbReference type="PROSITE" id="PS00028">
    <property type="entry name" value="ZINC_FINGER_C2H2_1"/>
    <property type="match status" value="2"/>
</dbReference>
<keyword evidence="4" id="KW-0862">Zinc</keyword>
<name>A0AAV0Y6F2_9HEMI</name>
<keyword evidence="8" id="KW-1185">Reference proteome</keyword>
<evidence type="ECO:0000256" key="5">
    <source>
        <dbReference type="PROSITE-ProRule" id="PRU00042"/>
    </source>
</evidence>
<sequence>MFQCTQCSSEFTRKDALVRHGKTHTGIRFPCSVCPSIFTYKTNLTKHLKNVHGFVNVPAHRQPNAQIDQPVPQIQIGPQIFVPDIPAGSSNELSESSVWGNDIDEMDMVRLLENLEKDEEKSRKSKRMRMNATTSEFREVASVFNGLSKNFFKKNIENIMDYRVFLEQSRLSIRDLLFNSIQQGSIKYSIKVESTYEIPNTDVRENRAFKTKCRSMFLDTDINNSLDEDFIKIIQEENDMMLKGSGFSLVSIDDTSRYHLGSSILLDETIVPKLKHAYYRKISQLK</sequence>
<evidence type="ECO:0000256" key="2">
    <source>
        <dbReference type="ARBA" id="ARBA00022737"/>
    </source>
</evidence>
<keyword evidence="2" id="KW-0677">Repeat</keyword>
<evidence type="ECO:0000256" key="1">
    <source>
        <dbReference type="ARBA" id="ARBA00022723"/>
    </source>
</evidence>